<feature type="region of interest" description="Disordered" evidence="1">
    <location>
        <begin position="163"/>
        <end position="202"/>
    </location>
</feature>
<proteinExistence type="predicted"/>
<sequence>MTRYIDGDPAKEKSLAFYYWSMESRRSFADYMTERHWTVKVVATEAGLVIAIDANPGDIIISRDSDMLAYGSIVTLWRPVSNDIILVYSIPDLLLALGITRVQLTAPAVISKYDYSRNIWSLSPTTNFSINKSINSIVTSDEIVRLRVPISWNRYRTVESPRQISKASGTTSQHQPGISQEPTFTSLGQEDQGHPALTRTRK</sequence>
<dbReference type="EMBL" id="KV442084">
    <property type="protein sequence ID" value="OAQ25053.1"/>
    <property type="molecule type" value="Genomic_DNA"/>
</dbReference>
<dbReference type="AlphaFoldDB" id="A0A197JJA4"/>
<reference evidence="2 3" key="1">
    <citation type="submission" date="2016-05" db="EMBL/GenBank/DDBJ databases">
        <title>Genome sequencing reveals origins of a unique bacterial endosymbiosis in the earliest lineages of terrestrial Fungi.</title>
        <authorList>
            <consortium name="DOE Joint Genome Institute"/>
            <person name="Uehling J."/>
            <person name="Gryganskyi A."/>
            <person name="Hameed K."/>
            <person name="Tschaplinski T."/>
            <person name="Misztal P."/>
            <person name="Wu S."/>
            <person name="Desiro A."/>
            <person name="Vande Pol N."/>
            <person name="Du Z.-Y."/>
            <person name="Zienkiewicz A."/>
            <person name="Zienkiewicz K."/>
            <person name="Morin E."/>
            <person name="Tisserant E."/>
            <person name="Splivallo R."/>
            <person name="Hainaut M."/>
            <person name="Henrissat B."/>
            <person name="Ohm R."/>
            <person name="Kuo A."/>
            <person name="Yan J."/>
            <person name="Lipzen A."/>
            <person name="Nolan M."/>
            <person name="Labutti K."/>
            <person name="Barry K."/>
            <person name="Goldstein A."/>
            <person name="Labbe J."/>
            <person name="Schadt C."/>
            <person name="Tuskan G."/>
            <person name="Grigoriev I."/>
            <person name="Martin F."/>
            <person name="Vilgalys R."/>
            <person name="Bonito G."/>
        </authorList>
    </citation>
    <scope>NUCLEOTIDE SEQUENCE [LARGE SCALE GENOMIC DNA]</scope>
    <source>
        <strain evidence="2 3">AG-77</strain>
    </source>
</reference>
<gene>
    <name evidence="2" type="ORF">K457DRAFT_1898402</name>
</gene>
<evidence type="ECO:0000313" key="2">
    <source>
        <dbReference type="EMBL" id="OAQ25053.1"/>
    </source>
</evidence>
<protein>
    <recommendedName>
        <fullName evidence="4">XPG-I domain-containing protein</fullName>
    </recommendedName>
</protein>
<dbReference type="Proteomes" id="UP000078512">
    <property type="component" value="Unassembled WGS sequence"/>
</dbReference>
<feature type="compositionally biased region" description="Polar residues" evidence="1">
    <location>
        <begin position="163"/>
        <end position="189"/>
    </location>
</feature>
<evidence type="ECO:0008006" key="4">
    <source>
        <dbReference type="Google" id="ProtNLM"/>
    </source>
</evidence>
<accession>A0A197JJA4</accession>
<evidence type="ECO:0000313" key="3">
    <source>
        <dbReference type="Proteomes" id="UP000078512"/>
    </source>
</evidence>
<evidence type="ECO:0000256" key="1">
    <source>
        <dbReference type="SAM" id="MobiDB-lite"/>
    </source>
</evidence>
<dbReference type="OrthoDB" id="2433063at2759"/>
<organism evidence="2 3">
    <name type="scientific">Linnemannia elongata AG-77</name>
    <dbReference type="NCBI Taxonomy" id="1314771"/>
    <lineage>
        <taxon>Eukaryota</taxon>
        <taxon>Fungi</taxon>
        <taxon>Fungi incertae sedis</taxon>
        <taxon>Mucoromycota</taxon>
        <taxon>Mortierellomycotina</taxon>
        <taxon>Mortierellomycetes</taxon>
        <taxon>Mortierellales</taxon>
        <taxon>Mortierellaceae</taxon>
        <taxon>Linnemannia</taxon>
    </lineage>
</organism>
<keyword evidence="3" id="KW-1185">Reference proteome</keyword>
<name>A0A197JJA4_9FUNG</name>